<dbReference type="EMBL" id="LR797055">
    <property type="protein sequence ID" value="CAB4184072.1"/>
    <property type="molecule type" value="Genomic_DNA"/>
</dbReference>
<evidence type="ECO:0000313" key="1">
    <source>
        <dbReference type="EMBL" id="CAB4168834.1"/>
    </source>
</evidence>
<dbReference type="EMBL" id="LR797407">
    <property type="protein sequence ID" value="CAB4214088.1"/>
    <property type="molecule type" value="Genomic_DNA"/>
</dbReference>
<gene>
    <name evidence="3" type="ORF">UFOVP1098_31</name>
    <name evidence="4" type="ORF">UFOVP1353_2</name>
    <name evidence="5" type="ORF">UFOVP1458_14</name>
    <name evidence="6" type="ORF">UFOVP1546_54</name>
    <name evidence="1" type="ORF">UFOVP578_11</name>
    <name evidence="2" type="ORF">UFOVP928_40</name>
</gene>
<evidence type="ECO:0000313" key="2">
    <source>
        <dbReference type="EMBL" id="CAB4172030.1"/>
    </source>
</evidence>
<evidence type="ECO:0000313" key="4">
    <source>
        <dbReference type="EMBL" id="CAB4199732.1"/>
    </source>
</evidence>
<dbReference type="EMBL" id="LR796834">
    <property type="protein sequence ID" value="CAB4168834.1"/>
    <property type="molecule type" value="Genomic_DNA"/>
</dbReference>
<dbReference type="EMBL" id="LR796872">
    <property type="protein sequence ID" value="CAB4172030.1"/>
    <property type="molecule type" value="Genomic_DNA"/>
</dbReference>
<evidence type="ECO:0000313" key="5">
    <source>
        <dbReference type="EMBL" id="CAB4214088.1"/>
    </source>
</evidence>
<reference evidence="6" key="1">
    <citation type="submission" date="2020-05" db="EMBL/GenBank/DDBJ databases">
        <authorList>
            <person name="Chiriac C."/>
            <person name="Salcher M."/>
            <person name="Ghai R."/>
            <person name="Kavagutti S V."/>
        </authorList>
    </citation>
    <scope>NUCLEOTIDE SEQUENCE</scope>
</reference>
<name>A0A6J7XDI8_9CAUD</name>
<evidence type="ECO:0000313" key="3">
    <source>
        <dbReference type="EMBL" id="CAB4184072.1"/>
    </source>
</evidence>
<protein>
    <submittedName>
        <fullName evidence="6">Uncharacterized protein</fullName>
    </submittedName>
</protein>
<sequence>MQVPMNKNGGRTLPPLVPKGVYKCPKCHNEIEVFVRMSLPPACLNHTGGSTTMEKRK</sequence>
<dbReference type="EMBL" id="LR798391">
    <property type="protein sequence ID" value="CAB5228831.1"/>
    <property type="molecule type" value="Genomic_DNA"/>
</dbReference>
<dbReference type="EMBL" id="LR797296">
    <property type="protein sequence ID" value="CAB4199732.1"/>
    <property type="molecule type" value="Genomic_DNA"/>
</dbReference>
<proteinExistence type="predicted"/>
<evidence type="ECO:0000313" key="6">
    <source>
        <dbReference type="EMBL" id="CAB5228831.1"/>
    </source>
</evidence>
<organism evidence="6">
    <name type="scientific">uncultured Caudovirales phage</name>
    <dbReference type="NCBI Taxonomy" id="2100421"/>
    <lineage>
        <taxon>Viruses</taxon>
        <taxon>Duplodnaviria</taxon>
        <taxon>Heunggongvirae</taxon>
        <taxon>Uroviricota</taxon>
        <taxon>Caudoviricetes</taxon>
        <taxon>Peduoviridae</taxon>
        <taxon>Maltschvirus</taxon>
        <taxon>Maltschvirus maltsch</taxon>
    </lineage>
</organism>
<accession>A0A6J7XDI8</accession>